<protein>
    <submittedName>
        <fullName evidence="2">Uncharacterized protein</fullName>
    </submittedName>
</protein>
<dbReference type="AlphaFoldDB" id="A0A212LFU8"/>
<organism evidence="2">
    <name type="scientific">uncultured Pleomorphomonas sp</name>
    <dbReference type="NCBI Taxonomy" id="442121"/>
    <lineage>
        <taxon>Bacteria</taxon>
        <taxon>Pseudomonadati</taxon>
        <taxon>Pseudomonadota</taxon>
        <taxon>Alphaproteobacteria</taxon>
        <taxon>Hyphomicrobiales</taxon>
        <taxon>Pleomorphomonadaceae</taxon>
        <taxon>Pleomorphomonas</taxon>
        <taxon>environmental samples</taxon>
    </lineage>
</organism>
<sequence length="58" mass="6296">MPSSFHAPSAWFAAIAPPQRKPAGNLSIVILSIPTVGRQRAQKNPSRPTEWPNSGFAR</sequence>
<gene>
    <name evidence="2" type="ORF">KL86PLE_40156</name>
</gene>
<dbReference type="EMBL" id="FMJD01000008">
    <property type="protein sequence ID" value="SCM76350.1"/>
    <property type="molecule type" value="Genomic_DNA"/>
</dbReference>
<name>A0A212LFU8_9HYPH</name>
<evidence type="ECO:0000313" key="2">
    <source>
        <dbReference type="EMBL" id="SCM76350.1"/>
    </source>
</evidence>
<reference evidence="2" key="1">
    <citation type="submission" date="2016-08" db="EMBL/GenBank/DDBJ databases">
        <authorList>
            <person name="Seilhamer J.J."/>
        </authorList>
    </citation>
    <scope>NUCLEOTIDE SEQUENCE</scope>
    <source>
        <strain evidence="2">86</strain>
    </source>
</reference>
<evidence type="ECO:0000256" key="1">
    <source>
        <dbReference type="SAM" id="MobiDB-lite"/>
    </source>
</evidence>
<accession>A0A212LFU8</accession>
<feature type="region of interest" description="Disordered" evidence="1">
    <location>
        <begin position="37"/>
        <end position="58"/>
    </location>
</feature>
<proteinExistence type="predicted"/>